<name>S3BBA3_9BURK</name>
<gene>
    <name evidence="1" type="ORF">HMPREF1476_01632</name>
</gene>
<sequence length="92" mass="10605">MKSFIHSCAKRVSQDSFLSLTFEFYALFSGKHEITTNTFGSALNSIHPQRLDLLFLCVNLLPFPLIHSENTAIYTTNRTSFIHDFALFNFRL</sequence>
<evidence type="ECO:0000313" key="2">
    <source>
        <dbReference type="Proteomes" id="UP000014400"/>
    </source>
</evidence>
<protein>
    <submittedName>
        <fullName evidence="1">Uncharacterized protein</fullName>
    </submittedName>
</protein>
<proteinExistence type="predicted"/>
<comment type="caution">
    <text evidence="1">The sequence shown here is derived from an EMBL/GenBank/DDBJ whole genome shotgun (WGS) entry which is preliminary data.</text>
</comment>
<dbReference type="AlphaFoldDB" id="S3BBA3"/>
<dbReference type="Proteomes" id="UP000014400">
    <property type="component" value="Unassembled WGS sequence"/>
</dbReference>
<dbReference type="HOGENOM" id="CLU_2412087_0_0_4"/>
<accession>S3BBA3</accession>
<organism evidence="1 2">
    <name type="scientific">Sutterella wadsworthensis HGA0223</name>
    <dbReference type="NCBI Taxonomy" id="1203554"/>
    <lineage>
        <taxon>Bacteria</taxon>
        <taxon>Pseudomonadati</taxon>
        <taxon>Pseudomonadota</taxon>
        <taxon>Betaproteobacteria</taxon>
        <taxon>Burkholderiales</taxon>
        <taxon>Sutterellaceae</taxon>
        <taxon>Sutterella</taxon>
    </lineage>
</organism>
<dbReference type="EMBL" id="ATCF01000022">
    <property type="protein sequence ID" value="EPD98593.1"/>
    <property type="molecule type" value="Genomic_DNA"/>
</dbReference>
<dbReference type="STRING" id="1203554.HMPREF1476_01632"/>
<keyword evidence="2" id="KW-1185">Reference proteome</keyword>
<reference evidence="1 2" key="1">
    <citation type="submission" date="2013-04" db="EMBL/GenBank/DDBJ databases">
        <title>The Genome Sequence of Sutterella wadsworthensis HGA0223.</title>
        <authorList>
            <consortium name="The Broad Institute Genomics Platform"/>
            <person name="Earl A."/>
            <person name="Ward D."/>
            <person name="Feldgarden M."/>
            <person name="Gevers D."/>
            <person name="Schmidt T.M."/>
            <person name="Dover J."/>
            <person name="Dai D."/>
            <person name="Walker B."/>
            <person name="Young S."/>
            <person name="Zeng Q."/>
            <person name="Gargeya S."/>
            <person name="Fitzgerald M."/>
            <person name="Haas B."/>
            <person name="Abouelleil A."/>
            <person name="Allen A.W."/>
            <person name="Alvarado L."/>
            <person name="Arachchi H.M."/>
            <person name="Berlin A.M."/>
            <person name="Chapman S.B."/>
            <person name="Gainer-Dewar J."/>
            <person name="Goldberg J."/>
            <person name="Griggs A."/>
            <person name="Gujja S."/>
            <person name="Hansen M."/>
            <person name="Howarth C."/>
            <person name="Imamovic A."/>
            <person name="Ireland A."/>
            <person name="Larimer J."/>
            <person name="McCowan C."/>
            <person name="Murphy C."/>
            <person name="Pearson M."/>
            <person name="Poon T.W."/>
            <person name="Priest M."/>
            <person name="Roberts A."/>
            <person name="Saif S."/>
            <person name="Shea T."/>
            <person name="Sisk P."/>
            <person name="Sykes S."/>
            <person name="Wortman J."/>
            <person name="Nusbaum C."/>
            <person name="Birren B."/>
        </authorList>
    </citation>
    <scope>NUCLEOTIDE SEQUENCE [LARGE SCALE GENOMIC DNA]</scope>
    <source>
        <strain evidence="1 2">HGA0223</strain>
    </source>
</reference>
<evidence type="ECO:0000313" key="1">
    <source>
        <dbReference type="EMBL" id="EPD98593.1"/>
    </source>
</evidence>